<dbReference type="SUPFAM" id="SSF52467">
    <property type="entry name" value="DHS-like NAD/FAD-binding domain"/>
    <property type="match status" value="1"/>
</dbReference>
<dbReference type="Pfam" id="PF02776">
    <property type="entry name" value="TPP_enzyme_N"/>
    <property type="match status" value="1"/>
</dbReference>
<proteinExistence type="inferred from homology"/>
<dbReference type="CDD" id="cd00568">
    <property type="entry name" value="TPP_enzymes"/>
    <property type="match status" value="1"/>
</dbReference>
<dbReference type="GO" id="GO:0050660">
    <property type="term" value="F:flavin adenine dinucleotide binding"/>
    <property type="evidence" value="ECO:0007669"/>
    <property type="project" value="TreeGrafter"/>
</dbReference>
<dbReference type="InterPro" id="IPR011766">
    <property type="entry name" value="TPP_enzyme_TPP-bd"/>
</dbReference>
<dbReference type="FunFam" id="3.40.50.970:FF:000007">
    <property type="entry name" value="Acetolactate synthase"/>
    <property type="match status" value="1"/>
</dbReference>
<dbReference type="GO" id="GO:0000287">
    <property type="term" value="F:magnesium ion binding"/>
    <property type="evidence" value="ECO:0007669"/>
    <property type="project" value="InterPro"/>
</dbReference>
<dbReference type="InterPro" id="IPR045229">
    <property type="entry name" value="TPP_enz"/>
</dbReference>
<dbReference type="InterPro" id="IPR012001">
    <property type="entry name" value="Thiamin_PyroP_enz_TPP-bd_dom"/>
</dbReference>
<dbReference type="CDD" id="cd07035">
    <property type="entry name" value="TPP_PYR_POX_like"/>
    <property type="match status" value="1"/>
</dbReference>
<dbReference type="GO" id="GO:0003984">
    <property type="term" value="F:acetolactate synthase activity"/>
    <property type="evidence" value="ECO:0007669"/>
    <property type="project" value="TreeGrafter"/>
</dbReference>
<dbReference type="GO" id="GO:0030976">
    <property type="term" value="F:thiamine pyrophosphate binding"/>
    <property type="evidence" value="ECO:0007669"/>
    <property type="project" value="InterPro"/>
</dbReference>
<sequence>MTDSSTMTGADVVAALLVERGVEIIFCITGAGNLALVDAIGRNTKIKFVFSHHEQAAVMEAQGYSRVSGKVGVALVTTGGGTINSLSGILSAYLDSVPVLILSGNESSFHCENMQEFRAYGVQGFDSKTVAEPITKSASRILSATEITAKFNEAWESASTDRMGPVLVDFPMDLQRKMTSSSEQIVISAADRKNMKSDQPESNIKLIIESAKRLSKANRPLLYFGNGVRGESALARARELVEKYQIPFCLSWSALDLFEDAHPLNMGRIGIYGDRASNVILQKSDFILCVGTRLAIPQIGYDRDDFARMADRWIVDVDLIELSKFAKHQWNTICQSSDTFLDQLLTELVYLPKSDSLSLWVSNAQEIWQKLPRSEQIGAAVGSAHEVHSFDVINFLNSVLHEDAIVATDVGAGLLTGHYALAAKGTQRIFTSQGLGEMGFGLPGAIGAHFADPKRQLICLNTDGAIMFNLQELQLVKHHKIPMKLFIFNNDGYTMIKISQQNLFDARVSGSDINSGISFPLFSDLAKTFGFEYCLVDSLSSFESALRPALESPEAVLIEIKMSPDQKYLPRLATSKLADGTLVSPPLEDLDPMISIESLRDLLGYQPHANSYKSRGLSYEQRQD</sequence>
<dbReference type="InterPro" id="IPR012000">
    <property type="entry name" value="Thiamin_PyroP_enz_cen_dom"/>
</dbReference>
<dbReference type="Gene3D" id="3.40.50.1220">
    <property type="entry name" value="TPP-binding domain"/>
    <property type="match status" value="1"/>
</dbReference>
<reference evidence="7" key="1">
    <citation type="submission" date="2020-05" db="EMBL/GenBank/DDBJ databases">
        <authorList>
            <person name="Chiriac C."/>
            <person name="Salcher M."/>
            <person name="Ghai R."/>
            <person name="Kavagutti S V."/>
        </authorList>
    </citation>
    <scope>NUCLEOTIDE SEQUENCE</scope>
</reference>
<dbReference type="GO" id="GO:0005948">
    <property type="term" value="C:acetolactate synthase complex"/>
    <property type="evidence" value="ECO:0007669"/>
    <property type="project" value="TreeGrafter"/>
</dbReference>
<protein>
    <submittedName>
        <fullName evidence="7">Unannotated protein</fullName>
    </submittedName>
</protein>
<feature type="domain" description="Thiamine pyrophosphate enzyme TPP-binding" evidence="5">
    <location>
        <begin position="416"/>
        <end position="560"/>
    </location>
</feature>
<feature type="domain" description="Thiamine pyrophosphate enzyme central" evidence="4">
    <location>
        <begin position="210"/>
        <end position="343"/>
    </location>
</feature>
<dbReference type="PANTHER" id="PTHR18968">
    <property type="entry name" value="THIAMINE PYROPHOSPHATE ENZYMES"/>
    <property type="match status" value="1"/>
</dbReference>
<organism evidence="7">
    <name type="scientific">freshwater metagenome</name>
    <dbReference type="NCBI Taxonomy" id="449393"/>
    <lineage>
        <taxon>unclassified sequences</taxon>
        <taxon>metagenomes</taxon>
        <taxon>ecological metagenomes</taxon>
    </lineage>
</organism>
<name>A0A6J6ASP9_9ZZZZ</name>
<dbReference type="Pfam" id="PF02775">
    <property type="entry name" value="TPP_enzyme_C"/>
    <property type="match status" value="1"/>
</dbReference>
<evidence type="ECO:0000259" key="4">
    <source>
        <dbReference type="Pfam" id="PF00205"/>
    </source>
</evidence>
<dbReference type="EMBL" id="CAEZSE010000003">
    <property type="protein sequence ID" value="CAB4529544.1"/>
    <property type="molecule type" value="Genomic_DNA"/>
</dbReference>
<dbReference type="Pfam" id="PF00205">
    <property type="entry name" value="TPP_enzyme_M"/>
    <property type="match status" value="1"/>
</dbReference>
<dbReference type="InterPro" id="IPR029061">
    <property type="entry name" value="THDP-binding"/>
</dbReference>
<evidence type="ECO:0000313" key="7">
    <source>
        <dbReference type="EMBL" id="CAB4529544.1"/>
    </source>
</evidence>
<keyword evidence="2 3" id="KW-0786">Thiamine pyrophosphate</keyword>
<dbReference type="Gene3D" id="3.40.50.970">
    <property type="match status" value="2"/>
</dbReference>
<dbReference type="GO" id="GO:0009097">
    <property type="term" value="P:isoleucine biosynthetic process"/>
    <property type="evidence" value="ECO:0007669"/>
    <property type="project" value="TreeGrafter"/>
</dbReference>
<evidence type="ECO:0000259" key="5">
    <source>
        <dbReference type="Pfam" id="PF02775"/>
    </source>
</evidence>
<accession>A0A6J6ASP9</accession>
<feature type="domain" description="Thiamine pyrophosphate enzyme N-terminal TPP-binding" evidence="6">
    <location>
        <begin position="7"/>
        <end position="110"/>
    </location>
</feature>
<dbReference type="AlphaFoldDB" id="A0A6J6ASP9"/>
<evidence type="ECO:0000256" key="3">
    <source>
        <dbReference type="RuleBase" id="RU362132"/>
    </source>
</evidence>
<dbReference type="SUPFAM" id="SSF52518">
    <property type="entry name" value="Thiamin diphosphate-binding fold (THDP-binding)"/>
    <property type="match status" value="2"/>
</dbReference>
<comment type="similarity">
    <text evidence="1 3">Belongs to the TPP enzyme family.</text>
</comment>
<evidence type="ECO:0000256" key="2">
    <source>
        <dbReference type="ARBA" id="ARBA00023052"/>
    </source>
</evidence>
<evidence type="ECO:0000259" key="6">
    <source>
        <dbReference type="Pfam" id="PF02776"/>
    </source>
</evidence>
<dbReference type="GO" id="GO:0009099">
    <property type="term" value="P:L-valine biosynthetic process"/>
    <property type="evidence" value="ECO:0007669"/>
    <property type="project" value="TreeGrafter"/>
</dbReference>
<gene>
    <name evidence="7" type="ORF">UFOPK1353_00039</name>
</gene>
<dbReference type="InterPro" id="IPR029035">
    <property type="entry name" value="DHS-like_NAD/FAD-binding_dom"/>
</dbReference>
<dbReference type="PANTHER" id="PTHR18968:SF142">
    <property type="entry name" value="ACETOLACTATE SYNTHASE"/>
    <property type="match status" value="1"/>
</dbReference>
<evidence type="ECO:0000256" key="1">
    <source>
        <dbReference type="ARBA" id="ARBA00007812"/>
    </source>
</evidence>